<gene>
    <name evidence="2" type="primary">lexA_5</name>
    <name evidence="2" type="ORF">V144x_53950</name>
</gene>
<feature type="domain" description="LexA repressor DNA-binding" evidence="1">
    <location>
        <begin position="1"/>
        <end position="58"/>
    </location>
</feature>
<keyword evidence="2" id="KW-0378">Hydrolase</keyword>
<dbReference type="EMBL" id="CP037920">
    <property type="protein sequence ID" value="QDT99881.1"/>
    <property type="molecule type" value="Genomic_DNA"/>
</dbReference>
<reference evidence="2 3" key="1">
    <citation type="submission" date="2019-03" db="EMBL/GenBank/DDBJ databases">
        <title>Deep-cultivation of Planctomycetes and their phenomic and genomic characterization uncovers novel biology.</title>
        <authorList>
            <person name="Wiegand S."/>
            <person name="Jogler M."/>
            <person name="Boedeker C."/>
            <person name="Pinto D."/>
            <person name="Vollmers J."/>
            <person name="Rivas-Marin E."/>
            <person name="Kohn T."/>
            <person name="Peeters S.H."/>
            <person name="Heuer A."/>
            <person name="Rast P."/>
            <person name="Oberbeckmann S."/>
            <person name="Bunk B."/>
            <person name="Jeske O."/>
            <person name="Meyerdierks A."/>
            <person name="Storesund J.E."/>
            <person name="Kallscheuer N."/>
            <person name="Luecker S."/>
            <person name="Lage O.M."/>
            <person name="Pohl T."/>
            <person name="Merkel B.J."/>
            <person name="Hornburger P."/>
            <person name="Mueller R.-W."/>
            <person name="Bruemmer F."/>
            <person name="Labrenz M."/>
            <person name="Spormann A.M."/>
            <person name="Op den Camp H."/>
            <person name="Overmann J."/>
            <person name="Amann R."/>
            <person name="Jetten M.S.M."/>
            <person name="Mascher T."/>
            <person name="Medema M.H."/>
            <person name="Devos D.P."/>
            <person name="Kaster A.-K."/>
            <person name="Ovreas L."/>
            <person name="Rohde M."/>
            <person name="Galperin M.Y."/>
            <person name="Jogler C."/>
        </authorList>
    </citation>
    <scope>NUCLEOTIDE SEQUENCE [LARGE SCALE GENOMIC DNA]</scope>
    <source>
        <strain evidence="2 3">V144</strain>
    </source>
</reference>
<dbReference type="EC" id="3.4.21.88" evidence="2"/>
<dbReference type="Pfam" id="PF01726">
    <property type="entry name" value="LexA_DNA_bind"/>
    <property type="match status" value="1"/>
</dbReference>
<dbReference type="GO" id="GO:0004252">
    <property type="term" value="F:serine-type endopeptidase activity"/>
    <property type="evidence" value="ECO:0007669"/>
    <property type="project" value="UniProtKB-EC"/>
</dbReference>
<accession>A0A517W3P7</accession>
<dbReference type="InterPro" id="IPR036390">
    <property type="entry name" value="WH_DNA-bd_sf"/>
</dbReference>
<evidence type="ECO:0000259" key="1">
    <source>
        <dbReference type="Pfam" id="PF01726"/>
    </source>
</evidence>
<dbReference type="GO" id="GO:0006508">
    <property type="term" value="P:proteolysis"/>
    <property type="evidence" value="ECO:0007669"/>
    <property type="project" value="InterPro"/>
</dbReference>
<dbReference type="Gene3D" id="1.10.10.10">
    <property type="entry name" value="Winged helix-like DNA-binding domain superfamily/Winged helix DNA-binding domain"/>
    <property type="match status" value="1"/>
</dbReference>
<evidence type="ECO:0000313" key="2">
    <source>
        <dbReference type="EMBL" id="QDT99881.1"/>
    </source>
</evidence>
<dbReference type="KEGG" id="gaw:V144x_53950"/>
<dbReference type="AlphaFoldDB" id="A0A517W3P7"/>
<dbReference type="InterPro" id="IPR006199">
    <property type="entry name" value="LexA_DNA-bd_dom"/>
</dbReference>
<dbReference type="Proteomes" id="UP000318704">
    <property type="component" value="Chromosome"/>
</dbReference>
<protein>
    <submittedName>
        <fullName evidence="2">LexA repressor</fullName>
        <ecNumber evidence="2">3.4.21.88</ecNumber>
    </submittedName>
</protein>
<proteinExistence type="predicted"/>
<evidence type="ECO:0000313" key="3">
    <source>
        <dbReference type="Proteomes" id="UP000318704"/>
    </source>
</evidence>
<sequence length="81" mass="9218">MKKIMPRQKQILSFVRIFIAKSGHGPTVREIGGAFRMKSTNGASGHLKAIEAKDRLKRLEFMLRGIEVVDNFQIQFCGEVR</sequence>
<name>A0A517W3P7_9PLAN</name>
<organism evidence="2 3">
    <name type="scientific">Gimesia aquarii</name>
    <dbReference type="NCBI Taxonomy" id="2527964"/>
    <lineage>
        <taxon>Bacteria</taxon>
        <taxon>Pseudomonadati</taxon>
        <taxon>Planctomycetota</taxon>
        <taxon>Planctomycetia</taxon>
        <taxon>Planctomycetales</taxon>
        <taxon>Planctomycetaceae</taxon>
        <taxon>Gimesia</taxon>
    </lineage>
</organism>
<dbReference type="RefSeq" id="WP_144989784.1">
    <property type="nucleotide sequence ID" value="NZ_CP037920.1"/>
</dbReference>
<dbReference type="SUPFAM" id="SSF46785">
    <property type="entry name" value="Winged helix' DNA-binding domain"/>
    <property type="match status" value="1"/>
</dbReference>
<dbReference type="InterPro" id="IPR036388">
    <property type="entry name" value="WH-like_DNA-bd_sf"/>
</dbReference>